<comment type="caution">
    <text evidence="7">The sequence shown here is derived from an EMBL/GenBank/DDBJ whole genome shotgun (WGS) entry which is preliminary data.</text>
</comment>
<reference evidence="8" key="1">
    <citation type="journal article" date="2019" name="Int. J. Syst. Evol. Microbiol.">
        <title>The Global Catalogue of Microorganisms (GCM) 10K type strain sequencing project: providing services to taxonomists for standard genome sequencing and annotation.</title>
        <authorList>
            <consortium name="The Broad Institute Genomics Platform"/>
            <consortium name="The Broad Institute Genome Sequencing Center for Infectious Disease"/>
            <person name="Wu L."/>
            <person name="Ma J."/>
        </authorList>
    </citation>
    <scope>NUCLEOTIDE SEQUENCE [LARGE SCALE GENOMIC DNA]</scope>
    <source>
        <strain evidence="8">JCM 13250</strain>
    </source>
</reference>
<dbReference type="PRINTS" id="PR00364">
    <property type="entry name" value="DISEASERSIST"/>
</dbReference>
<keyword evidence="8" id="KW-1185">Reference proteome</keyword>
<dbReference type="SUPFAM" id="SSF52540">
    <property type="entry name" value="P-loop containing nucleoside triphosphate hydrolases"/>
    <property type="match status" value="1"/>
</dbReference>
<dbReference type="InterPro" id="IPR027417">
    <property type="entry name" value="P-loop_NTPase"/>
</dbReference>
<dbReference type="PANTHER" id="PTHR35807">
    <property type="entry name" value="TRANSCRIPTIONAL REGULATOR REDD-RELATED"/>
    <property type="match status" value="1"/>
</dbReference>
<dbReference type="SMART" id="SM00862">
    <property type="entry name" value="Trans_reg_C"/>
    <property type="match status" value="1"/>
</dbReference>
<name>A0ABP4YBV4_9ACTN</name>
<dbReference type="SMART" id="SM00028">
    <property type="entry name" value="TPR"/>
    <property type="match status" value="5"/>
</dbReference>
<dbReference type="InterPro" id="IPR001867">
    <property type="entry name" value="OmpR/PhoB-type_DNA-bd"/>
</dbReference>
<keyword evidence="2" id="KW-0805">Transcription regulation</keyword>
<dbReference type="Gene3D" id="1.25.40.10">
    <property type="entry name" value="Tetratricopeptide repeat domain"/>
    <property type="match status" value="2"/>
</dbReference>
<accession>A0ABP4YBV4</accession>
<dbReference type="InterPro" id="IPR036388">
    <property type="entry name" value="WH-like_DNA-bd_sf"/>
</dbReference>
<proteinExistence type="inferred from homology"/>
<feature type="DNA-binding region" description="OmpR/PhoB-type" evidence="5">
    <location>
        <begin position="1"/>
        <end position="104"/>
    </location>
</feature>
<sequence length="938" mass="100715">MESLWPVADFRLLGAVEIWAAGQPIDAGQPRQRAVLAALLVDAGQVVTVGELADRVWGKQPPREAAGTLRAHVARIRRTLERAETLDGDHVRLTHTPGGYVLHVEPDRVDLHRFRRLAGQARQPTHPEEQRTAWLREAVGLWRGQPLTGLAGEWAGRMRQSWDREWLDAVVAWANAELAVGNAGAALGTLTELADRHPLVESLAAALMRTLCAVGRPADALEQYAATRQRLVDELGVDPGAELQALHQAILRGDAVLPGGPAATRPPTVASVVPAQLPGDVAAFAGRVDHLAHLDKLLSASASAPPRAVVISAVSGTAGIGKTTLAVHWAHRTADTFPDGQLYVNLRGFDPGGEVTTPNEAIRGFLDALGVPSERVPPDLSAQVALYRSLMAGRRMLVLLDNARDAAQVRPLLPATPGTLALITSRNQLTPLAAVEGATLLTLDALSESEARELLAARLGDDRLAAEPDATDRILRGCAGLPLALSIAAARAQQSGFPLAALAAELDSAADRLDALDAGDPATQVRTVFSWSYATLSPDAARLFRLLGLDPGPDISAAAAAGLAGRDAGRLLTELTRASLLIEHAPGRYTMHDLLRAYAADLAGEQDTSEERRAATRRLLDHYAHTAHAASRVLYPHRDPVLIPMDEPAKDSRPVDLADRAAATAWLAAEHPVLLGAIRYAVGDGFDRHAWWLAWALDTFLYRQGHWHELAEAWEAALRAARWLANSAAEAYAYHRRARPETRFGRYDEARVRVQQALSLYVTGGDLIGQADAHHSLATIWELEGDFAAALDHVQQSAGLYGAAGHRRGQAVSLANVGWFQARLGDLDPALDSSTRARELLRALGDRTGEAGTLLSLGYIHDKRGRHAEAAEVLAEAVDVYRELGDRYYEATASARLGDSYLAAGDATAGRDALRAALRIFTDLGQSEAEAIREKLRG</sequence>
<dbReference type="InterPro" id="IPR016032">
    <property type="entry name" value="Sig_transdc_resp-reg_C-effctor"/>
</dbReference>
<dbReference type="SUPFAM" id="SSF48452">
    <property type="entry name" value="TPR-like"/>
    <property type="match status" value="3"/>
</dbReference>
<evidence type="ECO:0000256" key="4">
    <source>
        <dbReference type="ARBA" id="ARBA00023163"/>
    </source>
</evidence>
<gene>
    <name evidence="7" type="ORF">GCM10009682_29750</name>
</gene>
<evidence type="ECO:0000256" key="3">
    <source>
        <dbReference type="ARBA" id="ARBA00023125"/>
    </source>
</evidence>
<dbReference type="InterPro" id="IPR051677">
    <property type="entry name" value="AfsR-DnrI-RedD_regulator"/>
</dbReference>
<dbReference type="InterPro" id="IPR005158">
    <property type="entry name" value="BTAD"/>
</dbReference>
<dbReference type="EMBL" id="BAAALT010000079">
    <property type="protein sequence ID" value="GAA1805954.1"/>
    <property type="molecule type" value="Genomic_DNA"/>
</dbReference>
<evidence type="ECO:0000313" key="8">
    <source>
        <dbReference type="Proteomes" id="UP001500218"/>
    </source>
</evidence>
<keyword evidence="4" id="KW-0804">Transcription</keyword>
<evidence type="ECO:0000256" key="2">
    <source>
        <dbReference type="ARBA" id="ARBA00023015"/>
    </source>
</evidence>
<protein>
    <submittedName>
        <fullName evidence="7">BTAD domain-containing putative transcriptional regulator</fullName>
    </submittedName>
</protein>
<keyword evidence="3 5" id="KW-0238">DNA-binding</keyword>
<dbReference type="CDD" id="cd15831">
    <property type="entry name" value="BTAD"/>
    <property type="match status" value="1"/>
</dbReference>
<dbReference type="Gene3D" id="1.10.10.10">
    <property type="entry name" value="Winged helix-like DNA-binding domain superfamily/Winged helix DNA-binding domain"/>
    <property type="match status" value="1"/>
</dbReference>
<dbReference type="PROSITE" id="PS51755">
    <property type="entry name" value="OMPR_PHOB"/>
    <property type="match status" value="1"/>
</dbReference>
<comment type="similarity">
    <text evidence="1">Belongs to the AfsR/DnrI/RedD regulatory family.</text>
</comment>
<dbReference type="SUPFAM" id="SSF46894">
    <property type="entry name" value="C-terminal effector domain of the bipartite response regulators"/>
    <property type="match status" value="1"/>
</dbReference>
<dbReference type="Proteomes" id="UP001500218">
    <property type="component" value="Unassembled WGS sequence"/>
</dbReference>
<organism evidence="7 8">
    <name type="scientific">Luedemannella flava</name>
    <dbReference type="NCBI Taxonomy" id="349316"/>
    <lineage>
        <taxon>Bacteria</taxon>
        <taxon>Bacillati</taxon>
        <taxon>Actinomycetota</taxon>
        <taxon>Actinomycetes</taxon>
        <taxon>Micromonosporales</taxon>
        <taxon>Micromonosporaceae</taxon>
        <taxon>Luedemannella</taxon>
    </lineage>
</organism>
<dbReference type="PANTHER" id="PTHR35807:SF1">
    <property type="entry name" value="TRANSCRIPTIONAL REGULATOR REDD"/>
    <property type="match status" value="1"/>
</dbReference>
<dbReference type="InterPro" id="IPR011990">
    <property type="entry name" value="TPR-like_helical_dom_sf"/>
</dbReference>
<dbReference type="Gene3D" id="3.40.50.300">
    <property type="entry name" value="P-loop containing nucleotide triphosphate hydrolases"/>
    <property type="match status" value="1"/>
</dbReference>
<dbReference type="InterPro" id="IPR019734">
    <property type="entry name" value="TPR_rpt"/>
</dbReference>
<evidence type="ECO:0000259" key="6">
    <source>
        <dbReference type="PROSITE" id="PS51755"/>
    </source>
</evidence>
<evidence type="ECO:0000313" key="7">
    <source>
        <dbReference type="EMBL" id="GAA1805954.1"/>
    </source>
</evidence>
<dbReference type="SMART" id="SM01043">
    <property type="entry name" value="BTAD"/>
    <property type="match status" value="1"/>
</dbReference>
<evidence type="ECO:0000256" key="5">
    <source>
        <dbReference type="PROSITE-ProRule" id="PRU01091"/>
    </source>
</evidence>
<evidence type="ECO:0000256" key="1">
    <source>
        <dbReference type="ARBA" id="ARBA00005820"/>
    </source>
</evidence>
<dbReference type="Pfam" id="PF03704">
    <property type="entry name" value="BTAD"/>
    <property type="match status" value="1"/>
</dbReference>
<feature type="domain" description="OmpR/PhoB-type" evidence="6">
    <location>
        <begin position="1"/>
        <end position="104"/>
    </location>
</feature>
<dbReference type="Pfam" id="PF00486">
    <property type="entry name" value="Trans_reg_C"/>
    <property type="match status" value="1"/>
</dbReference>